<feature type="transmembrane region" description="Helical" evidence="2">
    <location>
        <begin position="25"/>
        <end position="45"/>
    </location>
</feature>
<dbReference type="EMBL" id="QKWW01000051">
    <property type="protein sequence ID" value="PZT54261.1"/>
    <property type="molecule type" value="Genomic_DNA"/>
</dbReference>
<protein>
    <submittedName>
        <fullName evidence="3">Uncharacterized protein</fullName>
    </submittedName>
</protein>
<evidence type="ECO:0000313" key="4">
    <source>
        <dbReference type="Proteomes" id="UP000249204"/>
    </source>
</evidence>
<keyword evidence="2" id="KW-1133">Transmembrane helix</keyword>
<dbReference type="RefSeq" id="WP_111271621.1">
    <property type="nucleotide sequence ID" value="NZ_QKWW01000051.1"/>
</dbReference>
<accession>A0A2W6NER3</accession>
<organism evidence="3 4">
    <name type="scientific">Paenibacillus silvae</name>
    <dbReference type="NCBI Taxonomy" id="1325358"/>
    <lineage>
        <taxon>Bacteria</taxon>
        <taxon>Bacillati</taxon>
        <taxon>Bacillota</taxon>
        <taxon>Bacilli</taxon>
        <taxon>Bacillales</taxon>
        <taxon>Paenibacillaceae</taxon>
        <taxon>Paenibacillus</taxon>
    </lineage>
</organism>
<keyword evidence="2" id="KW-0472">Membrane</keyword>
<comment type="caution">
    <text evidence="3">The sequence shown here is derived from an EMBL/GenBank/DDBJ whole genome shotgun (WGS) entry which is preliminary data.</text>
</comment>
<evidence type="ECO:0000256" key="1">
    <source>
        <dbReference type="SAM" id="Coils"/>
    </source>
</evidence>
<keyword evidence="1" id="KW-0175">Coiled coil</keyword>
<evidence type="ECO:0000313" key="3">
    <source>
        <dbReference type="EMBL" id="PZT54261.1"/>
    </source>
</evidence>
<keyword evidence="2" id="KW-0812">Transmembrane</keyword>
<gene>
    <name evidence="3" type="ORF">DN757_18255</name>
</gene>
<evidence type="ECO:0000256" key="2">
    <source>
        <dbReference type="SAM" id="Phobius"/>
    </source>
</evidence>
<reference evidence="3 4" key="1">
    <citation type="submission" date="2018-06" db="EMBL/GenBank/DDBJ databases">
        <title>Isolation of heavy metals resistant Paenibacillus silvae NC2 from Gold-Copper mine in ZiJin, China.</title>
        <authorList>
            <person name="Xu J."/>
            <person name="Mazhar H.S."/>
            <person name="Rensing C."/>
        </authorList>
    </citation>
    <scope>NUCLEOTIDE SEQUENCE [LARGE SCALE GENOMIC DNA]</scope>
    <source>
        <strain evidence="3 4">NC2</strain>
    </source>
</reference>
<dbReference type="AlphaFoldDB" id="A0A2W6NER3"/>
<sequence length="297" mass="33775">MDKQARVSETDKRLHALGTPNQQGMFKWVILFMFMFAAGMIWDAATVHGEGLELNVNAQKAWDTVLNQADASAKRSLLQAYESAGKWKTQEGLWQQKIKQLHKANADELVRLRKAIRETDAAKLTALQKSLESTQARYEPLFNLYRSLNQQWSAAKGVQNKEWRAALHDQTETLKPLVKMAREDIRTWKAKLAEARKQKNAEIKRLRTMLTAATAVKKQIPTAQKRVSLARERYSNELRSFKQTLKKGDPARTLTALHSLAAAAEKCASARQTIYSLEQKISEIYVKVGQEVSNRPK</sequence>
<dbReference type="Proteomes" id="UP000249204">
    <property type="component" value="Unassembled WGS sequence"/>
</dbReference>
<name>A0A2W6NER3_9BACL</name>
<feature type="coiled-coil region" evidence="1">
    <location>
        <begin position="178"/>
        <end position="209"/>
    </location>
</feature>
<proteinExistence type="predicted"/>